<gene>
    <name evidence="2" type="ORF">SAMN04487950_1457</name>
</gene>
<sequence length="130" mass="14247">MDPEAVLEDCTVDVGAEAYAVVTTDSETAVSDAFATIRDRNETTHVVREERLDAIETLEEKRGWALLTFDAVLPFELVGFLAVVATALAERDVSIFALSAYSTDHVLVQRDDVAEALDALEELGCESRRL</sequence>
<dbReference type="Proteomes" id="UP000199607">
    <property type="component" value="Unassembled WGS sequence"/>
</dbReference>
<proteinExistence type="predicted"/>
<keyword evidence="3" id="KW-1185">Reference proteome</keyword>
<feature type="domain" description="CASTOR ACT" evidence="1">
    <location>
        <begin position="61"/>
        <end position="122"/>
    </location>
</feature>
<dbReference type="RefSeq" id="WP_089867612.1">
    <property type="nucleotide sequence ID" value="NZ_FOTC01000001.1"/>
</dbReference>
<name>A0A1I4CY85_9EURY</name>
<dbReference type="PANTHER" id="PTHR39199">
    <property type="entry name" value="BLR5128 PROTEIN"/>
    <property type="match status" value="1"/>
</dbReference>
<accession>A0A1I4CY85</accession>
<dbReference type="PANTHER" id="PTHR39199:SF1">
    <property type="entry name" value="BLR5128 PROTEIN"/>
    <property type="match status" value="1"/>
</dbReference>
<evidence type="ECO:0000313" key="3">
    <source>
        <dbReference type="Proteomes" id="UP000199607"/>
    </source>
</evidence>
<evidence type="ECO:0000259" key="1">
    <source>
        <dbReference type="Pfam" id="PF13840"/>
    </source>
</evidence>
<dbReference type="AlphaFoldDB" id="A0A1I4CY85"/>
<dbReference type="SUPFAM" id="SSF55021">
    <property type="entry name" value="ACT-like"/>
    <property type="match status" value="1"/>
</dbReference>
<organism evidence="2 3">
    <name type="scientific">Halogranum rubrum</name>
    <dbReference type="NCBI Taxonomy" id="553466"/>
    <lineage>
        <taxon>Archaea</taxon>
        <taxon>Methanobacteriati</taxon>
        <taxon>Methanobacteriota</taxon>
        <taxon>Stenosarchaea group</taxon>
        <taxon>Halobacteria</taxon>
        <taxon>Halobacteriales</taxon>
        <taxon>Haloferacaceae</taxon>
    </lineage>
</organism>
<reference evidence="3" key="1">
    <citation type="submission" date="2016-10" db="EMBL/GenBank/DDBJ databases">
        <authorList>
            <person name="Varghese N."/>
            <person name="Submissions S."/>
        </authorList>
    </citation>
    <scope>NUCLEOTIDE SEQUENCE [LARGE SCALE GENOMIC DNA]</scope>
    <source>
        <strain evidence="3">CGMCC 1.7738</strain>
    </source>
</reference>
<dbReference type="InterPro" id="IPR045865">
    <property type="entry name" value="ACT-like_dom_sf"/>
</dbReference>
<dbReference type="Pfam" id="PF13840">
    <property type="entry name" value="ACT_7"/>
    <property type="match status" value="1"/>
</dbReference>
<evidence type="ECO:0000313" key="2">
    <source>
        <dbReference type="EMBL" id="SFK85600.1"/>
    </source>
</evidence>
<dbReference type="InterPro" id="IPR027795">
    <property type="entry name" value="CASTOR_ACT_dom"/>
</dbReference>
<dbReference type="Gene3D" id="3.30.2130.10">
    <property type="entry name" value="VC0802-like"/>
    <property type="match status" value="1"/>
</dbReference>
<dbReference type="STRING" id="553466.SAMN04487950_1457"/>
<dbReference type="EMBL" id="FOTC01000001">
    <property type="protein sequence ID" value="SFK85600.1"/>
    <property type="molecule type" value="Genomic_DNA"/>
</dbReference>
<protein>
    <recommendedName>
        <fullName evidence="1">CASTOR ACT domain-containing protein</fullName>
    </recommendedName>
</protein>